<keyword evidence="3" id="KW-1185">Reference proteome</keyword>
<feature type="chain" id="PRO_5032803585" evidence="1">
    <location>
        <begin position="22"/>
        <end position="71"/>
    </location>
</feature>
<dbReference type="AlphaFoldDB" id="A0A822Z8T6"/>
<evidence type="ECO:0000313" key="3">
    <source>
        <dbReference type="Proteomes" id="UP000607653"/>
    </source>
</evidence>
<sequence length="71" mass="8158">MSNLHLVHVTMVFLFVKDLVGVDPSNKFKRLYKRKGVKVVDRTQLASGKKESLDDWKSLRGKLKKEMGVKV</sequence>
<dbReference type="Proteomes" id="UP000607653">
    <property type="component" value="Unassembled WGS sequence"/>
</dbReference>
<protein>
    <submittedName>
        <fullName evidence="2">Uncharacterized protein</fullName>
    </submittedName>
</protein>
<evidence type="ECO:0000256" key="1">
    <source>
        <dbReference type="SAM" id="SignalP"/>
    </source>
</evidence>
<evidence type="ECO:0000313" key="2">
    <source>
        <dbReference type="EMBL" id="DAD37918.1"/>
    </source>
</evidence>
<comment type="caution">
    <text evidence="2">The sequence shown here is derived from an EMBL/GenBank/DDBJ whole genome shotgun (WGS) entry which is preliminary data.</text>
</comment>
<gene>
    <name evidence="2" type="ORF">HUJ06_008559</name>
</gene>
<proteinExistence type="predicted"/>
<dbReference type="EMBL" id="DUZY01000004">
    <property type="protein sequence ID" value="DAD37918.1"/>
    <property type="molecule type" value="Genomic_DNA"/>
</dbReference>
<organism evidence="2 3">
    <name type="scientific">Nelumbo nucifera</name>
    <name type="common">Sacred lotus</name>
    <dbReference type="NCBI Taxonomy" id="4432"/>
    <lineage>
        <taxon>Eukaryota</taxon>
        <taxon>Viridiplantae</taxon>
        <taxon>Streptophyta</taxon>
        <taxon>Embryophyta</taxon>
        <taxon>Tracheophyta</taxon>
        <taxon>Spermatophyta</taxon>
        <taxon>Magnoliopsida</taxon>
        <taxon>Proteales</taxon>
        <taxon>Nelumbonaceae</taxon>
        <taxon>Nelumbo</taxon>
    </lineage>
</organism>
<keyword evidence="1" id="KW-0732">Signal</keyword>
<reference evidence="2 3" key="1">
    <citation type="journal article" date="2020" name="Mol. Biol. Evol.">
        <title>Distinct Expression and Methylation Patterns for Genes with Different Fates following a Single Whole-Genome Duplication in Flowering Plants.</title>
        <authorList>
            <person name="Shi T."/>
            <person name="Rahmani R.S."/>
            <person name="Gugger P.F."/>
            <person name="Wang M."/>
            <person name="Li H."/>
            <person name="Zhang Y."/>
            <person name="Li Z."/>
            <person name="Wang Q."/>
            <person name="Van de Peer Y."/>
            <person name="Marchal K."/>
            <person name="Chen J."/>
        </authorList>
    </citation>
    <scope>NUCLEOTIDE SEQUENCE [LARGE SCALE GENOMIC DNA]</scope>
    <source>
        <tissue evidence="2">Leaf</tissue>
    </source>
</reference>
<name>A0A822Z8T6_NELNU</name>
<feature type="signal peptide" evidence="1">
    <location>
        <begin position="1"/>
        <end position="21"/>
    </location>
</feature>
<accession>A0A822Z8T6</accession>